<accession>A0A9P3FIR9</accession>
<protein>
    <submittedName>
        <fullName evidence="1">Uncharacterized protein</fullName>
    </submittedName>
</protein>
<proteinExistence type="predicted"/>
<dbReference type="EMBL" id="BOLY01000004">
    <property type="protein sequence ID" value="GIZ43725.1"/>
    <property type="molecule type" value="Genomic_DNA"/>
</dbReference>
<evidence type="ECO:0000313" key="1">
    <source>
        <dbReference type="EMBL" id="GIZ43725.1"/>
    </source>
</evidence>
<dbReference type="AlphaFoldDB" id="A0A9P3FIR9"/>
<keyword evidence="2" id="KW-1185">Reference proteome</keyword>
<evidence type="ECO:0000313" key="2">
    <source>
        <dbReference type="Proteomes" id="UP000825890"/>
    </source>
</evidence>
<dbReference type="OrthoDB" id="3639378at2759"/>
<reference evidence="1 2" key="1">
    <citation type="submission" date="2021-01" db="EMBL/GenBank/DDBJ databases">
        <title>Cercospora kikuchii MAFF 305040 whole genome shotgun sequence.</title>
        <authorList>
            <person name="Kashiwa T."/>
            <person name="Suzuki T."/>
        </authorList>
    </citation>
    <scope>NUCLEOTIDE SEQUENCE [LARGE SCALE GENOMIC DNA]</scope>
    <source>
        <strain evidence="1 2">MAFF 305040</strain>
    </source>
</reference>
<dbReference type="RefSeq" id="XP_044658212.1">
    <property type="nucleotide sequence ID" value="XM_044802277.1"/>
</dbReference>
<comment type="caution">
    <text evidence="1">The sequence shown here is derived from an EMBL/GenBank/DDBJ whole genome shotgun (WGS) entry which is preliminary data.</text>
</comment>
<sequence length="358" mass="41161">MNCKAHQSTTQSSPREYVAAQQALLDSSSGTTVHQSLDPDNRLIHHPQPTNIEPAAQQALLDPSSCKEVFDFCNLPRELRDQIYDFTLDEPKHIKDSSLQIEHRWDAAYLAYAPVLGLLLANKQMNQEYQDAMKRAEPSQKLTLVINPDLCWYLSAETLVLCDEYLASKLRTVPKLEVIFSWFEKYTDRYDNNVTADSSWSDDEIAYNIRQIGKDLRTVLVRLLLHQQALANIALIVRGAIENDIEEEVDFPMLTSALRDCGKNICGAEKSDDSYPMVLEGIKLTYCIDMEMGVRKVTAIPRIRRKSGLTNQQSWKNGRSYYWRTYRATPSTCEDNFYGFKLEKLEPEEAEFMEEHTR</sequence>
<dbReference type="GeneID" id="68292517"/>
<gene>
    <name evidence="1" type="ORF">CKM354_000694200</name>
</gene>
<name>A0A9P3FIR9_9PEZI</name>
<organism evidence="1 2">
    <name type="scientific">Cercospora kikuchii</name>
    <dbReference type="NCBI Taxonomy" id="84275"/>
    <lineage>
        <taxon>Eukaryota</taxon>
        <taxon>Fungi</taxon>
        <taxon>Dikarya</taxon>
        <taxon>Ascomycota</taxon>
        <taxon>Pezizomycotina</taxon>
        <taxon>Dothideomycetes</taxon>
        <taxon>Dothideomycetidae</taxon>
        <taxon>Mycosphaerellales</taxon>
        <taxon>Mycosphaerellaceae</taxon>
        <taxon>Cercospora</taxon>
    </lineage>
</organism>
<dbReference type="Proteomes" id="UP000825890">
    <property type="component" value="Unassembled WGS sequence"/>
</dbReference>